<dbReference type="GO" id="GO:0016874">
    <property type="term" value="F:ligase activity"/>
    <property type="evidence" value="ECO:0007669"/>
    <property type="project" value="UniProtKB-KW"/>
</dbReference>
<dbReference type="AlphaFoldDB" id="K9UHM6"/>
<reference evidence="2 3" key="1">
    <citation type="submission" date="2012-05" db="EMBL/GenBank/DDBJ databases">
        <title>Finished chromosome of genome of Chamaesiphon sp. PCC 6605.</title>
        <authorList>
            <consortium name="US DOE Joint Genome Institute"/>
            <person name="Gugger M."/>
            <person name="Coursin T."/>
            <person name="Rippka R."/>
            <person name="Tandeau De Marsac N."/>
            <person name="Huntemann M."/>
            <person name="Wei C.-L."/>
            <person name="Han J."/>
            <person name="Detter J.C."/>
            <person name="Han C."/>
            <person name="Tapia R."/>
            <person name="Chen A."/>
            <person name="Kyrpides N."/>
            <person name="Mavromatis K."/>
            <person name="Markowitz V."/>
            <person name="Szeto E."/>
            <person name="Ivanova N."/>
            <person name="Pagani I."/>
            <person name="Pati A."/>
            <person name="Goodwin L."/>
            <person name="Nordberg H.P."/>
            <person name="Cantor M.N."/>
            <person name="Hua S.X."/>
            <person name="Woyke T."/>
            <person name="Kerfeld C.A."/>
        </authorList>
    </citation>
    <scope>NUCLEOTIDE SEQUENCE [LARGE SCALE GENOMIC DNA]</scope>
    <source>
        <strain evidence="3">ATCC 27169 / PCC 6605</strain>
    </source>
</reference>
<evidence type="ECO:0000259" key="1">
    <source>
        <dbReference type="PROSITE" id="PS51733"/>
    </source>
</evidence>
<feature type="domain" description="BPL/LPL catalytic" evidence="1">
    <location>
        <begin position="55"/>
        <end position="245"/>
    </location>
</feature>
<keyword evidence="2" id="KW-0436">Ligase</keyword>
<evidence type="ECO:0000313" key="2">
    <source>
        <dbReference type="EMBL" id="AFY93951.1"/>
    </source>
</evidence>
<dbReference type="InterPro" id="IPR004143">
    <property type="entry name" value="BPL_LPL_catalytic"/>
</dbReference>
<dbReference type="Proteomes" id="UP000010366">
    <property type="component" value="Chromosome"/>
</dbReference>
<dbReference type="RefSeq" id="WP_015160095.1">
    <property type="nucleotide sequence ID" value="NC_019697.1"/>
</dbReference>
<protein>
    <submittedName>
        <fullName evidence="2">Lipoate-protein ligase A</fullName>
    </submittedName>
</protein>
<dbReference type="EMBL" id="CP003600">
    <property type="protein sequence ID" value="AFY93951.1"/>
    <property type="molecule type" value="Genomic_DNA"/>
</dbReference>
<gene>
    <name evidence="2" type="ORF">Cha6605_2918</name>
</gene>
<evidence type="ECO:0000313" key="3">
    <source>
        <dbReference type="Proteomes" id="UP000010366"/>
    </source>
</evidence>
<dbReference type="InterPro" id="IPR050664">
    <property type="entry name" value="Octanoyltrans_LipM/LipL"/>
</dbReference>
<dbReference type="STRING" id="1173020.Cha6605_2918"/>
<accession>K9UHM6</accession>
<dbReference type="KEGG" id="cmp:Cha6605_2918"/>
<dbReference type="HOGENOM" id="CLU_022986_5_3_3"/>
<dbReference type="PANTHER" id="PTHR43679:SF2">
    <property type="entry name" value="OCTANOYL-[GCVH]:PROTEIN N-OCTANOYLTRANSFERASE"/>
    <property type="match status" value="1"/>
</dbReference>
<dbReference type="PROSITE" id="PS51733">
    <property type="entry name" value="BPL_LPL_CATALYTIC"/>
    <property type="match status" value="1"/>
</dbReference>
<dbReference type="InterPro" id="IPR045864">
    <property type="entry name" value="aa-tRNA-synth_II/BPL/LPL"/>
</dbReference>
<dbReference type="Gene3D" id="3.30.930.10">
    <property type="entry name" value="Bira Bifunctional Protein, Domain 2"/>
    <property type="match status" value="1"/>
</dbReference>
<keyword evidence="3" id="KW-1185">Reference proteome</keyword>
<dbReference type="SUPFAM" id="SSF55681">
    <property type="entry name" value="Class II aaRS and biotin synthetases"/>
    <property type="match status" value="1"/>
</dbReference>
<dbReference type="OrthoDB" id="9774653at2"/>
<dbReference type="Pfam" id="PF21948">
    <property type="entry name" value="LplA-B_cat"/>
    <property type="match status" value="1"/>
</dbReference>
<dbReference type="eggNOG" id="COG0095">
    <property type="taxonomic scope" value="Bacteria"/>
</dbReference>
<sequence>MDNRVLNWDRDRSTDISTTWRLIPPILPGRGYANDATGAMQMAIDRWLIHQHILGQIPPTLRFYTWSQPTISLGYHQRHYPEHWASLVWHERPIEIVKRPTGGRAVLHQGDLTYAFIGSGFTGKRVEIYQQICQFLIDGWRSLGIDLQYGMAGKGYIHNPNCFGTSTSADLVCADGYKLIGSAQLIKSGAILQHGSMRLAPDLELFEKVFGESISAPPASISQLNTQTIINALTIAARSNFQMDFDVRELSDRELSEIYSQELALD</sequence>
<dbReference type="PANTHER" id="PTHR43679">
    <property type="entry name" value="OCTANOYLTRANSFERASE LIPM-RELATED"/>
    <property type="match status" value="1"/>
</dbReference>
<dbReference type="PATRIC" id="fig|1173020.3.peg.3328"/>
<name>K9UHM6_CHAP6</name>
<dbReference type="CDD" id="cd16443">
    <property type="entry name" value="LplA"/>
    <property type="match status" value="1"/>
</dbReference>
<proteinExistence type="predicted"/>
<organism evidence="2 3">
    <name type="scientific">Chamaesiphon minutus (strain ATCC 27169 / PCC 6605)</name>
    <dbReference type="NCBI Taxonomy" id="1173020"/>
    <lineage>
        <taxon>Bacteria</taxon>
        <taxon>Bacillati</taxon>
        <taxon>Cyanobacteriota</taxon>
        <taxon>Cyanophyceae</taxon>
        <taxon>Gomontiellales</taxon>
        <taxon>Chamaesiphonaceae</taxon>
        <taxon>Chamaesiphon</taxon>
    </lineage>
</organism>